<evidence type="ECO:0000313" key="2">
    <source>
        <dbReference type="Proteomes" id="UP000663848"/>
    </source>
</evidence>
<feature type="non-terminal residue" evidence="1">
    <location>
        <position position="1"/>
    </location>
</feature>
<name>A0A822AD09_9BILA</name>
<proteinExistence type="predicted"/>
<dbReference type="AlphaFoldDB" id="A0A822AD09"/>
<comment type="caution">
    <text evidence="1">The sequence shown here is derived from an EMBL/GenBank/DDBJ whole genome shotgun (WGS) entry which is preliminary data.</text>
</comment>
<dbReference type="Proteomes" id="UP000663848">
    <property type="component" value="Unassembled WGS sequence"/>
</dbReference>
<dbReference type="EMBL" id="CAJOBR010033322">
    <property type="protein sequence ID" value="CAF5002680.1"/>
    <property type="molecule type" value="Genomic_DNA"/>
</dbReference>
<sequence length="141" mass="17317">NLFEAYEWEIMTTQQRRDQIEIMELEGFAALEQLLLIQDEREQSQQIRDIQAIDEETQQEFNRFHNWDQQRLLDYQENRNTLVDEPNDDDQQQLHQIDMLEHYDIERQRQAERNDNWDQIRLNEYLRIPIPPQSPDTSSKD</sequence>
<protein>
    <submittedName>
        <fullName evidence="1">Uncharacterized protein</fullName>
    </submittedName>
</protein>
<evidence type="ECO:0000313" key="1">
    <source>
        <dbReference type="EMBL" id="CAF5002680.1"/>
    </source>
</evidence>
<reference evidence="1" key="1">
    <citation type="submission" date="2021-02" db="EMBL/GenBank/DDBJ databases">
        <authorList>
            <person name="Nowell W R."/>
        </authorList>
    </citation>
    <scope>NUCLEOTIDE SEQUENCE</scope>
</reference>
<organism evidence="1 2">
    <name type="scientific">Rotaria socialis</name>
    <dbReference type="NCBI Taxonomy" id="392032"/>
    <lineage>
        <taxon>Eukaryota</taxon>
        <taxon>Metazoa</taxon>
        <taxon>Spiralia</taxon>
        <taxon>Gnathifera</taxon>
        <taxon>Rotifera</taxon>
        <taxon>Eurotatoria</taxon>
        <taxon>Bdelloidea</taxon>
        <taxon>Philodinida</taxon>
        <taxon>Philodinidae</taxon>
        <taxon>Rotaria</taxon>
    </lineage>
</organism>
<accession>A0A822AD09</accession>
<gene>
    <name evidence="1" type="ORF">QYT958_LOCUS38291</name>
</gene>